<dbReference type="PANTHER" id="PTHR38248">
    <property type="entry name" value="FUNK1 6"/>
    <property type="match status" value="1"/>
</dbReference>
<keyword evidence="3" id="KW-1185">Reference proteome</keyword>
<sequence>MINHSSTLPLEDLDFASNSEANLNRNPVSLLEAQMSELTAAKGSPSSGIFELCEGSFFTFPYKDEQTRTVYLKRVISRSSSVFGRGTIVIRVECACRHCLPNQCNWQGKELVLKLTFPIETRVSESMFMDRCKELAQGEHAWVLNHLPNIYCSFDIPFRIGLPQDSFKKEFEDGDEMRVMRGTIQEELKALSSLKTAKEYAQVFCDIVQCHHWVRKCAQIFHRDISKGNFMVREKDGRKYGVLNDWDLAIWINNEHAKPTSLIRTGTRPYVAHEQQSVHWKGPHRYRHDLESLFYVMLLLVCLYSSPNKKVSHFEDKEFRIEEWHRWNDESLRRTKICVIYAAPFTPPVSPFFSGFRPWLTKLQGRLRRGLHNMGDYAIEAAKQEASQADTLPTFDTETLGGHFSCEQIAMILHMFNNEQLTTYGLEWQKTLERLSCNQQQK</sequence>
<dbReference type="Proteomes" id="UP001142393">
    <property type="component" value="Unassembled WGS sequence"/>
</dbReference>
<name>A0A9W8P3Z2_9AGAR</name>
<gene>
    <name evidence="2" type="ORF">DFH05DRAFT_1541762</name>
</gene>
<dbReference type="AlphaFoldDB" id="A0A9W8P3Z2"/>
<evidence type="ECO:0000313" key="3">
    <source>
        <dbReference type="Proteomes" id="UP001142393"/>
    </source>
</evidence>
<dbReference type="SUPFAM" id="SSF56112">
    <property type="entry name" value="Protein kinase-like (PK-like)"/>
    <property type="match status" value="1"/>
</dbReference>
<accession>A0A9W8P3Z2</accession>
<comment type="caution">
    <text evidence="2">The sequence shown here is derived from an EMBL/GenBank/DDBJ whole genome shotgun (WGS) entry which is preliminary data.</text>
</comment>
<dbReference type="EMBL" id="JANVFU010000004">
    <property type="protein sequence ID" value="KAJ3746245.1"/>
    <property type="molecule type" value="Genomic_DNA"/>
</dbReference>
<evidence type="ECO:0000259" key="1">
    <source>
        <dbReference type="Pfam" id="PF17667"/>
    </source>
</evidence>
<dbReference type="InterPro" id="IPR040976">
    <property type="entry name" value="Pkinase_fungal"/>
</dbReference>
<evidence type="ECO:0000313" key="2">
    <source>
        <dbReference type="EMBL" id="KAJ3746245.1"/>
    </source>
</evidence>
<protein>
    <recommendedName>
        <fullName evidence="1">Fungal-type protein kinase domain-containing protein</fullName>
    </recommendedName>
</protein>
<dbReference type="Pfam" id="PF17667">
    <property type="entry name" value="Pkinase_fungal"/>
    <property type="match status" value="1"/>
</dbReference>
<feature type="domain" description="Fungal-type protein kinase" evidence="1">
    <location>
        <begin position="185"/>
        <end position="299"/>
    </location>
</feature>
<organism evidence="2 3">
    <name type="scientific">Lentinula detonsa</name>
    <dbReference type="NCBI Taxonomy" id="2804962"/>
    <lineage>
        <taxon>Eukaryota</taxon>
        <taxon>Fungi</taxon>
        <taxon>Dikarya</taxon>
        <taxon>Basidiomycota</taxon>
        <taxon>Agaricomycotina</taxon>
        <taxon>Agaricomycetes</taxon>
        <taxon>Agaricomycetidae</taxon>
        <taxon>Agaricales</taxon>
        <taxon>Marasmiineae</taxon>
        <taxon>Omphalotaceae</taxon>
        <taxon>Lentinula</taxon>
    </lineage>
</organism>
<reference evidence="2 3" key="1">
    <citation type="journal article" date="2023" name="Proc. Natl. Acad. Sci. U.S.A.">
        <title>A global phylogenomic analysis of the shiitake genus Lentinula.</title>
        <authorList>
            <person name="Sierra-Patev S."/>
            <person name="Min B."/>
            <person name="Naranjo-Ortiz M."/>
            <person name="Looney B."/>
            <person name="Konkel Z."/>
            <person name="Slot J.C."/>
            <person name="Sakamoto Y."/>
            <person name="Steenwyk J.L."/>
            <person name="Rokas A."/>
            <person name="Carro J."/>
            <person name="Camarero S."/>
            <person name="Ferreira P."/>
            <person name="Molpeceres G."/>
            <person name="Ruiz-Duenas F.J."/>
            <person name="Serrano A."/>
            <person name="Henrissat B."/>
            <person name="Drula E."/>
            <person name="Hughes K.W."/>
            <person name="Mata J.L."/>
            <person name="Ishikawa N.K."/>
            <person name="Vargas-Isla R."/>
            <person name="Ushijima S."/>
            <person name="Smith C.A."/>
            <person name="Donoghue J."/>
            <person name="Ahrendt S."/>
            <person name="Andreopoulos W."/>
            <person name="He G."/>
            <person name="LaButti K."/>
            <person name="Lipzen A."/>
            <person name="Ng V."/>
            <person name="Riley R."/>
            <person name="Sandor L."/>
            <person name="Barry K."/>
            <person name="Martinez A.T."/>
            <person name="Xiao Y."/>
            <person name="Gibbons J.G."/>
            <person name="Terashima K."/>
            <person name="Grigoriev I.V."/>
            <person name="Hibbett D."/>
        </authorList>
    </citation>
    <scope>NUCLEOTIDE SEQUENCE [LARGE SCALE GENOMIC DNA]</scope>
    <source>
        <strain evidence="2 3">TFB7810</strain>
    </source>
</reference>
<dbReference type="PANTHER" id="PTHR38248:SF2">
    <property type="entry name" value="FUNK1 11"/>
    <property type="match status" value="1"/>
</dbReference>
<dbReference type="InterPro" id="IPR011009">
    <property type="entry name" value="Kinase-like_dom_sf"/>
</dbReference>
<dbReference type="Gene3D" id="1.10.510.10">
    <property type="entry name" value="Transferase(Phosphotransferase) domain 1"/>
    <property type="match status" value="1"/>
</dbReference>
<proteinExistence type="predicted"/>